<gene>
    <name evidence="1" type="ORF">LY90DRAFT_503419</name>
</gene>
<protein>
    <submittedName>
        <fullName evidence="1">Uncharacterized protein</fullName>
    </submittedName>
</protein>
<dbReference type="Pfam" id="PF05536">
    <property type="entry name" value="Neurochondrin"/>
    <property type="match status" value="1"/>
</dbReference>
<proteinExistence type="predicted"/>
<reference evidence="1 2" key="1">
    <citation type="submission" date="2016-08" db="EMBL/GenBank/DDBJ databases">
        <title>A Parts List for Fungal Cellulosomes Revealed by Comparative Genomics.</title>
        <authorList>
            <consortium name="DOE Joint Genome Institute"/>
            <person name="Haitjema C.H."/>
            <person name="Gilmore S.P."/>
            <person name="Henske J.K."/>
            <person name="Solomon K.V."/>
            <person name="De Groot R."/>
            <person name="Kuo A."/>
            <person name="Mondo S.J."/>
            <person name="Salamov A.A."/>
            <person name="Labutti K."/>
            <person name="Zhao Z."/>
            <person name="Chiniquy J."/>
            <person name="Barry K."/>
            <person name="Brewer H.M."/>
            <person name="Purvine S.O."/>
            <person name="Wright A.T."/>
            <person name="Boxma B."/>
            <person name="Van Alen T."/>
            <person name="Hackstein J.H."/>
            <person name="Baker S.E."/>
            <person name="Grigoriev I.V."/>
            <person name="O'Malley M.A."/>
        </authorList>
    </citation>
    <scope>NUCLEOTIDE SEQUENCE [LARGE SCALE GENOMIC DNA]</scope>
    <source>
        <strain evidence="1 2">G1</strain>
    </source>
</reference>
<name>A0A1Y2ENA7_9FUNG</name>
<comment type="caution">
    <text evidence="1">The sequence shown here is derived from an EMBL/GenBank/DDBJ whole genome shotgun (WGS) entry which is preliminary data.</text>
</comment>
<dbReference type="EMBL" id="MCOG01000036">
    <property type="protein sequence ID" value="ORY73027.1"/>
    <property type="molecule type" value="Genomic_DNA"/>
</dbReference>
<keyword evidence="2" id="KW-1185">Reference proteome</keyword>
<accession>A0A1Y2ENA7</accession>
<evidence type="ECO:0000313" key="1">
    <source>
        <dbReference type="EMBL" id="ORY73027.1"/>
    </source>
</evidence>
<dbReference type="AlphaFoldDB" id="A0A1Y2ENA7"/>
<evidence type="ECO:0000313" key="2">
    <source>
        <dbReference type="Proteomes" id="UP000193920"/>
    </source>
</evidence>
<organism evidence="1 2">
    <name type="scientific">Neocallimastix californiae</name>
    <dbReference type="NCBI Taxonomy" id="1754190"/>
    <lineage>
        <taxon>Eukaryota</taxon>
        <taxon>Fungi</taxon>
        <taxon>Fungi incertae sedis</taxon>
        <taxon>Chytridiomycota</taxon>
        <taxon>Chytridiomycota incertae sedis</taxon>
        <taxon>Neocallimastigomycetes</taxon>
        <taxon>Neocallimastigales</taxon>
        <taxon>Neocallimastigaceae</taxon>
        <taxon>Neocallimastix</taxon>
    </lineage>
</organism>
<dbReference type="Proteomes" id="UP000193920">
    <property type="component" value="Unassembled WGS sequence"/>
</dbReference>
<dbReference type="OrthoDB" id="8962942at2759"/>
<dbReference type="STRING" id="1754190.A0A1Y2ENA7"/>
<sequence length="155" mass="18258">MKGIEFFFLDDNARENNEFIENGDKKIKLMDNIQFLTLVAHLACTETRVLLDDYKDEGDLKEIDLKEEEKLKLIDIQKRIQEMLPICFEIIEFIINILVQYSEYDDENNMSSNNEVYNILKKNNINSKWILSLREALSETILALMEFVTEKAVNI</sequence>
<dbReference type="InterPro" id="IPR008709">
    <property type="entry name" value="Neurochondrin"/>
</dbReference>